<keyword evidence="5" id="KW-1185">Reference proteome</keyword>
<dbReference type="AlphaFoldDB" id="A0A842INW6"/>
<organism evidence="4 5">
    <name type="scientific">Winogradskyella flava</name>
    <dbReference type="NCBI Taxonomy" id="1884876"/>
    <lineage>
        <taxon>Bacteria</taxon>
        <taxon>Pseudomonadati</taxon>
        <taxon>Bacteroidota</taxon>
        <taxon>Flavobacteriia</taxon>
        <taxon>Flavobacteriales</taxon>
        <taxon>Flavobacteriaceae</taxon>
        <taxon>Winogradskyella</taxon>
    </lineage>
</organism>
<dbReference type="PANTHER" id="PTHR36220:SF1">
    <property type="entry name" value="GAMMA TUBULIN COMPLEX COMPONENT C-TERMINAL DOMAIN-CONTAINING PROTEIN"/>
    <property type="match status" value="1"/>
</dbReference>
<evidence type="ECO:0000313" key="4">
    <source>
        <dbReference type="EMBL" id="MBC2843899.1"/>
    </source>
</evidence>
<dbReference type="InterPro" id="IPR013517">
    <property type="entry name" value="FG-GAP"/>
</dbReference>
<dbReference type="NCBIfam" id="TIGR04183">
    <property type="entry name" value="Por_Secre_tail"/>
    <property type="match status" value="1"/>
</dbReference>
<proteinExistence type="predicted"/>
<dbReference type="SUPFAM" id="SSF50965">
    <property type="entry name" value="Galactose oxidase, central domain"/>
    <property type="match status" value="3"/>
</dbReference>
<name>A0A842INW6_9FLAO</name>
<protein>
    <submittedName>
        <fullName evidence="4">T9SS type A sorting domain-containing protein</fullName>
    </submittedName>
</protein>
<feature type="signal peptide" evidence="2">
    <location>
        <begin position="1"/>
        <end position="19"/>
    </location>
</feature>
<evidence type="ECO:0000256" key="1">
    <source>
        <dbReference type="ARBA" id="ARBA00022729"/>
    </source>
</evidence>
<evidence type="ECO:0000256" key="2">
    <source>
        <dbReference type="SAM" id="SignalP"/>
    </source>
</evidence>
<evidence type="ECO:0000313" key="5">
    <source>
        <dbReference type="Proteomes" id="UP000533900"/>
    </source>
</evidence>
<dbReference type="EMBL" id="JACLCP010000001">
    <property type="protein sequence ID" value="MBC2843899.1"/>
    <property type="molecule type" value="Genomic_DNA"/>
</dbReference>
<comment type="caution">
    <text evidence="4">The sequence shown here is derived from an EMBL/GenBank/DDBJ whole genome shotgun (WGS) entry which is preliminary data.</text>
</comment>
<accession>A0A842INW6</accession>
<feature type="domain" description="Secretion system C-terminal sorting" evidence="3">
    <location>
        <begin position="815"/>
        <end position="882"/>
    </location>
</feature>
<dbReference type="InterPro" id="IPR026444">
    <property type="entry name" value="Secre_tail"/>
</dbReference>
<dbReference type="InterPro" id="IPR015943">
    <property type="entry name" value="WD40/YVTN_repeat-like_dom_sf"/>
</dbReference>
<dbReference type="Pfam" id="PF18962">
    <property type="entry name" value="Por_Secre_tail"/>
    <property type="match status" value="1"/>
</dbReference>
<gene>
    <name evidence="4" type="ORF">H7F21_02255</name>
</gene>
<dbReference type="PANTHER" id="PTHR36220">
    <property type="entry name" value="UNNAMED PRODUCT"/>
    <property type="match status" value="1"/>
</dbReference>
<sequence length="883" mass="92541">MKKLLLLFFLIPFLGFSQIQIGQDINGEQGRLYNDFGASVSSSLDGSIVAIGSPLTNVNGENSGSVKVYENIGGVWTQIGNNIEGESAMDQFGHSVSLSLDGSVLAVGAIGQGVNGDNSGYVKIFENVNGNWTQIGANVVGVSANDQFGYSLCLSSNGNVIAIGARNNDNNGTNSGHARIFENINGVWIQVGNDINGEQTGDFSGNSISLSSDGNIVAIGARFNDGNGNRSGHVRIFENVSNNWVQLGSDIDGEDAGDRSGHSVSLSSNGNVVAIGANWNAENGFISGHVRIHEYTNGNWTQIGNDIDGEDSANFFGESVSLSSDGSKVAIGATGNDNNGINSGHVKIYENIGGIWTQVGGEIGGEAVSDQSGNSVSLSSDGNTVIIGAKYNDGNGYDSGHARIFEDIGGNWIQVGNDIDGDRTYSSDQLGYSTSISSDGNIIALASNNKDNGIQNIKAGQVIIYENSNGSWTQLGNRIDGEASFDYSGSSISLSSDGSIIAIGATNNDDNGQDSGHVRVYENLGGVWTQIGNDINGEAALDSSGISVDLSLDGTIVAIGAFFNDGNGQDSGHVRVYENLGGVWTQIGNDIDGDALFNRSGSDLSLSSDGNFIAIGATLNSNNGDSSGHVRVYENLSGIWIQKGNDIQGEELDRLGFHVDMSSDGNTIAVGAQESDGVDPEITRIFEYSNGSWIQKGNDIVGEAVLDFEGGSLSLAPNGEVVAIGYPLLNGNTESSGQVRIYEFTQGIWTEIGNYINGQITGDQFGHSLAISGNGRLVIGSPGNDVNGENSGQAKVYDFSTLLSTKESELSDFKIFPNPTNNQVTIQLGNGTELQNATIYNNFGQLVLTSKEITINTSKLASGLYVVEVETNKGKGSKKLIID</sequence>
<dbReference type="Pfam" id="PF14312">
    <property type="entry name" value="FG-GAP_2"/>
    <property type="match status" value="4"/>
</dbReference>
<reference evidence="4" key="1">
    <citation type="submission" date="2020-08" db="EMBL/GenBank/DDBJ databases">
        <title>Winogradskyella ouciana sp. nov., isolated from the hadal seawater of the Mariana Trench.</title>
        <authorList>
            <person name="He X."/>
        </authorList>
    </citation>
    <scope>NUCLEOTIDE SEQUENCE [LARGE SCALE GENOMIC DNA]</scope>
    <source>
        <strain evidence="4">KCTC 52348</strain>
    </source>
</reference>
<dbReference type="Proteomes" id="UP000533900">
    <property type="component" value="Unassembled WGS sequence"/>
</dbReference>
<keyword evidence="1 2" id="KW-0732">Signal</keyword>
<dbReference type="InterPro" id="IPR011043">
    <property type="entry name" value="Gal_Oxase/kelch_b-propeller"/>
</dbReference>
<feature type="chain" id="PRO_5032395220" evidence="2">
    <location>
        <begin position="20"/>
        <end position="883"/>
    </location>
</feature>
<dbReference type="Gene3D" id="2.130.10.10">
    <property type="entry name" value="YVTN repeat-like/Quinoprotein amine dehydrogenase"/>
    <property type="match status" value="1"/>
</dbReference>
<dbReference type="RefSeq" id="WP_185787607.1">
    <property type="nucleotide sequence ID" value="NZ_JACLCP010000001.1"/>
</dbReference>
<evidence type="ECO:0000259" key="3">
    <source>
        <dbReference type="Pfam" id="PF18962"/>
    </source>
</evidence>